<feature type="chain" id="PRO_5008256430" evidence="1">
    <location>
        <begin position="24"/>
        <end position="177"/>
    </location>
</feature>
<dbReference type="eggNOG" id="ENOG5032WX5">
    <property type="taxonomic scope" value="Bacteria"/>
</dbReference>
<gene>
    <name evidence="2" type="ORF">SD37_29275</name>
</gene>
<organism evidence="2 3">
    <name type="scientific">Amycolatopsis orientalis</name>
    <name type="common">Nocardia orientalis</name>
    <dbReference type="NCBI Taxonomy" id="31958"/>
    <lineage>
        <taxon>Bacteria</taxon>
        <taxon>Bacillati</taxon>
        <taxon>Actinomycetota</taxon>
        <taxon>Actinomycetes</taxon>
        <taxon>Pseudonocardiales</taxon>
        <taxon>Pseudonocardiaceae</taxon>
        <taxon>Amycolatopsis</taxon>
    </lineage>
</organism>
<keyword evidence="1" id="KW-0732">Signal</keyword>
<evidence type="ECO:0000313" key="2">
    <source>
        <dbReference type="EMBL" id="ANN19302.1"/>
    </source>
</evidence>
<sequence length="177" mass="17942">MKRATVTIAIGALLLGSGASAYAATNPIDVQAGGKQRPVPEAVKVPDGNTRVATYRGEGVQIYGCANGAWTLIQPAATLSHHGRAIALHSKGPVWTSTVDGSTVGAAVVPGASSPRPNAVPEVLLKANLNSGDGVFGKITYVQRLDTRGGLAPAGSCAAGAQTASRYSADYAFWAAK</sequence>
<dbReference type="PANTHER" id="PTHR35567:SF1">
    <property type="entry name" value="CONSERVED FUNGAL PROTEIN (AFU_ORTHOLOGUE AFUA_1G14230)"/>
    <property type="match status" value="1"/>
</dbReference>
<dbReference type="PANTHER" id="PTHR35567">
    <property type="entry name" value="MALATE DEHYDROGENASE (AFU_ORTHOLOGUE AFUA_2G13800)"/>
    <property type="match status" value="1"/>
</dbReference>
<evidence type="ECO:0000256" key="1">
    <source>
        <dbReference type="SAM" id="SignalP"/>
    </source>
</evidence>
<evidence type="ECO:0000313" key="3">
    <source>
        <dbReference type="Proteomes" id="UP000093695"/>
    </source>
</evidence>
<accession>A0A193C496</accession>
<dbReference type="STRING" id="31958.SD37_29275"/>
<feature type="signal peptide" evidence="1">
    <location>
        <begin position="1"/>
        <end position="23"/>
    </location>
</feature>
<dbReference type="Proteomes" id="UP000093695">
    <property type="component" value="Chromosome"/>
</dbReference>
<name>A0A193C496_AMYOR</name>
<protein>
    <submittedName>
        <fullName evidence="2">Tat pathway signal sequence domain protein</fullName>
    </submittedName>
</protein>
<dbReference type="AlphaFoldDB" id="A0A193C496"/>
<dbReference type="KEGG" id="aori:SD37_29275"/>
<dbReference type="InterPro" id="IPR021851">
    <property type="entry name" value="DUF3455"/>
</dbReference>
<keyword evidence="3" id="KW-1185">Reference proteome</keyword>
<reference evidence="2 3" key="1">
    <citation type="journal article" date="2015" name="Genome Announc.">
        <title>Draft Genome Sequence of Norvancomycin-Producing Strain Amycolatopsis orientalis CPCC200066.</title>
        <authorList>
            <person name="Lei X."/>
            <person name="Yuan F."/>
            <person name="Shi Y."/>
            <person name="Li X."/>
            <person name="Wang L."/>
            <person name="Hong B."/>
        </authorList>
    </citation>
    <scope>NUCLEOTIDE SEQUENCE [LARGE SCALE GENOMIC DNA]</scope>
    <source>
        <strain evidence="2 3">B-37</strain>
    </source>
</reference>
<dbReference type="EMBL" id="CP016174">
    <property type="protein sequence ID" value="ANN19302.1"/>
    <property type="molecule type" value="Genomic_DNA"/>
</dbReference>
<dbReference type="Pfam" id="PF11937">
    <property type="entry name" value="DUF3455"/>
    <property type="match status" value="1"/>
</dbReference>
<proteinExistence type="predicted"/>
<dbReference type="RefSeq" id="WP_044850931.1">
    <property type="nucleotide sequence ID" value="NZ_CP016174.1"/>
</dbReference>